<dbReference type="SUPFAM" id="SSF64076">
    <property type="entry name" value="MTH938-like"/>
    <property type="match status" value="1"/>
</dbReference>
<name>A0A286UP70_9AGAM</name>
<dbReference type="EMBL" id="NBII01000003">
    <property type="protein sequence ID" value="PAV21339.1"/>
    <property type="molecule type" value="Genomic_DNA"/>
</dbReference>
<dbReference type="InterPro" id="IPR007523">
    <property type="entry name" value="NDUFAF3/AAMDC"/>
</dbReference>
<dbReference type="InterPro" id="IPR036748">
    <property type="entry name" value="MTH938-like_sf"/>
</dbReference>
<dbReference type="Proteomes" id="UP000217199">
    <property type="component" value="Unassembled WGS sequence"/>
</dbReference>
<dbReference type="InParanoid" id="A0A286UP70"/>
<reference evidence="1 2" key="1">
    <citation type="journal article" date="2017" name="Mol. Ecol.">
        <title>Comparative and population genomic landscape of Phellinus noxius: A hypervariable fungus causing root rot in trees.</title>
        <authorList>
            <person name="Chung C.L."/>
            <person name="Lee T.J."/>
            <person name="Akiba M."/>
            <person name="Lee H.H."/>
            <person name="Kuo T.H."/>
            <person name="Liu D."/>
            <person name="Ke H.M."/>
            <person name="Yokoi T."/>
            <person name="Roa M.B."/>
            <person name="Lu M.J."/>
            <person name="Chang Y.Y."/>
            <person name="Ann P.J."/>
            <person name="Tsai J.N."/>
            <person name="Chen C.Y."/>
            <person name="Tzean S.S."/>
            <person name="Ota Y."/>
            <person name="Hattori T."/>
            <person name="Sahashi N."/>
            <person name="Liou R.F."/>
            <person name="Kikuchi T."/>
            <person name="Tsai I.J."/>
        </authorList>
    </citation>
    <scope>NUCLEOTIDE SEQUENCE [LARGE SCALE GENOMIC DNA]</scope>
    <source>
        <strain evidence="1 2">FFPRI411160</strain>
    </source>
</reference>
<evidence type="ECO:0000313" key="2">
    <source>
        <dbReference type="Proteomes" id="UP000217199"/>
    </source>
</evidence>
<evidence type="ECO:0000313" key="1">
    <source>
        <dbReference type="EMBL" id="PAV21339.1"/>
    </source>
</evidence>
<evidence type="ECO:0008006" key="3">
    <source>
        <dbReference type="Google" id="ProtNLM"/>
    </source>
</evidence>
<dbReference type="Gene3D" id="3.40.1230.10">
    <property type="entry name" value="MTH938-like"/>
    <property type="match status" value="1"/>
</dbReference>
<dbReference type="STRING" id="2282107.A0A286UP70"/>
<proteinExistence type="predicted"/>
<sequence length="172" mass="18978">MFRLASRRLPISRILYNQLPRKFISSTAIRRGEPTKIHNILGGGPAPPVQVRGITQSGIELVDGLILPSACIFLDGNVFLWDVPNSLWNGWGKENFEIFEVVVPKPEVLILGTGKTVAHVPQPIRGYLSSLGIQVDIMDTWNACTTYNLLAEEGRHVAAALLPTNPKTWKSP</sequence>
<dbReference type="GO" id="GO:0005743">
    <property type="term" value="C:mitochondrial inner membrane"/>
    <property type="evidence" value="ECO:0007669"/>
    <property type="project" value="TreeGrafter"/>
</dbReference>
<dbReference type="Pfam" id="PF04430">
    <property type="entry name" value="DUF498"/>
    <property type="match status" value="1"/>
</dbReference>
<gene>
    <name evidence="1" type="ORF">PNOK_0396600</name>
</gene>
<keyword evidence="2" id="KW-1185">Reference proteome</keyword>
<dbReference type="GO" id="GO:0032981">
    <property type="term" value="P:mitochondrial respiratory chain complex I assembly"/>
    <property type="evidence" value="ECO:0007669"/>
    <property type="project" value="TreeGrafter"/>
</dbReference>
<protein>
    <recommendedName>
        <fullName evidence="3">NADH dehydrogenase [ubiquinone] 1 alpha subcomplex assembly factor 3</fullName>
    </recommendedName>
</protein>
<dbReference type="PANTHER" id="PTHR21192:SF2">
    <property type="entry name" value="NADH DEHYDROGENASE [UBIQUINONE] 1 ALPHA SUBCOMPLEX ASSEMBLY FACTOR 3"/>
    <property type="match status" value="1"/>
</dbReference>
<organism evidence="1 2">
    <name type="scientific">Pyrrhoderma noxium</name>
    <dbReference type="NCBI Taxonomy" id="2282107"/>
    <lineage>
        <taxon>Eukaryota</taxon>
        <taxon>Fungi</taxon>
        <taxon>Dikarya</taxon>
        <taxon>Basidiomycota</taxon>
        <taxon>Agaricomycotina</taxon>
        <taxon>Agaricomycetes</taxon>
        <taxon>Hymenochaetales</taxon>
        <taxon>Hymenochaetaceae</taxon>
        <taxon>Pyrrhoderma</taxon>
    </lineage>
</organism>
<dbReference type="OrthoDB" id="20681at2759"/>
<dbReference type="PANTHER" id="PTHR21192">
    <property type="entry name" value="NUCLEAR PROTEIN E3-3"/>
    <property type="match status" value="1"/>
</dbReference>
<comment type="caution">
    <text evidence="1">The sequence shown here is derived from an EMBL/GenBank/DDBJ whole genome shotgun (WGS) entry which is preliminary data.</text>
</comment>
<dbReference type="AlphaFoldDB" id="A0A286UP70"/>
<accession>A0A286UP70</accession>